<name>A0AAP0WPN1_LIQFO</name>
<evidence type="ECO:0000313" key="1">
    <source>
        <dbReference type="EMBL" id="KAK9274300.1"/>
    </source>
</evidence>
<accession>A0AAP0WPN1</accession>
<sequence>MLWSGHLGVLAEAISPWTRDVAALDCVDFFGFNSLETLCWKVFVVDFGVGGEGCRAWPFGEFSGREGICIDLSQRHIPKQKNDHTNSESLENLLPLVKELGVTDVVWHRVPVYGFSA</sequence>
<reference evidence="1 2" key="1">
    <citation type="journal article" date="2024" name="Plant J.">
        <title>Genome sequences and population genomics reveal climatic adaptation and genomic divergence between two closely related sweetgum species.</title>
        <authorList>
            <person name="Xu W.Q."/>
            <person name="Ren C.Q."/>
            <person name="Zhang X.Y."/>
            <person name="Comes H.P."/>
            <person name="Liu X.H."/>
            <person name="Li Y.G."/>
            <person name="Kettle C.J."/>
            <person name="Jalonen R."/>
            <person name="Gaisberger H."/>
            <person name="Ma Y.Z."/>
            <person name="Qiu Y.X."/>
        </authorList>
    </citation>
    <scope>NUCLEOTIDE SEQUENCE [LARGE SCALE GENOMIC DNA]</scope>
    <source>
        <strain evidence="1">Hangzhou</strain>
    </source>
</reference>
<keyword evidence="2" id="KW-1185">Reference proteome</keyword>
<evidence type="ECO:0000313" key="2">
    <source>
        <dbReference type="Proteomes" id="UP001415857"/>
    </source>
</evidence>
<dbReference type="EMBL" id="JBBPBK010000012">
    <property type="protein sequence ID" value="KAK9274300.1"/>
    <property type="molecule type" value="Genomic_DNA"/>
</dbReference>
<organism evidence="1 2">
    <name type="scientific">Liquidambar formosana</name>
    <name type="common">Formosan gum</name>
    <dbReference type="NCBI Taxonomy" id="63359"/>
    <lineage>
        <taxon>Eukaryota</taxon>
        <taxon>Viridiplantae</taxon>
        <taxon>Streptophyta</taxon>
        <taxon>Embryophyta</taxon>
        <taxon>Tracheophyta</taxon>
        <taxon>Spermatophyta</taxon>
        <taxon>Magnoliopsida</taxon>
        <taxon>eudicotyledons</taxon>
        <taxon>Gunneridae</taxon>
        <taxon>Pentapetalae</taxon>
        <taxon>Saxifragales</taxon>
        <taxon>Altingiaceae</taxon>
        <taxon>Liquidambar</taxon>
    </lineage>
</organism>
<gene>
    <name evidence="1" type="ORF">L1049_019114</name>
</gene>
<dbReference type="AlphaFoldDB" id="A0AAP0WPN1"/>
<proteinExistence type="predicted"/>
<dbReference type="Proteomes" id="UP001415857">
    <property type="component" value="Unassembled WGS sequence"/>
</dbReference>
<comment type="caution">
    <text evidence="1">The sequence shown here is derived from an EMBL/GenBank/DDBJ whole genome shotgun (WGS) entry which is preliminary data.</text>
</comment>
<protein>
    <submittedName>
        <fullName evidence="1">Uncharacterized protein</fullName>
    </submittedName>
</protein>